<evidence type="ECO:0000256" key="1">
    <source>
        <dbReference type="SAM" id="MobiDB-lite"/>
    </source>
</evidence>
<gene>
    <name evidence="2" type="ORF">St703_17770</name>
</gene>
<dbReference type="EMBL" id="AP021853">
    <property type="protein sequence ID" value="BBN99072.1"/>
    <property type="molecule type" value="Genomic_DNA"/>
</dbReference>
<evidence type="ECO:0000313" key="3">
    <source>
        <dbReference type="Proteomes" id="UP000326951"/>
    </source>
</evidence>
<organism evidence="2 3">
    <name type="scientific">Sporolactobacillus terrae</name>
    <dbReference type="NCBI Taxonomy" id="269673"/>
    <lineage>
        <taxon>Bacteria</taxon>
        <taxon>Bacillati</taxon>
        <taxon>Bacillota</taxon>
        <taxon>Bacilli</taxon>
        <taxon>Bacillales</taxon>
        <taxon>Sporolactobacillaceae</taxon>
        <taxon>Sporolactobacillus</taxon>
    </lineage>
</organism>
<evidence type="ECO:0000313" key="2">
    <source>
        <dbReference type="EMBL" id="BBN99072.1"/>
    </source>
</evidence>
<proteinExistence type="predicted"/>
<name>A0A5K7WXQ7_9BACL</name>
<dbReference type="Proteomes" id="UP000326951">
    <property type="component" value="Chromosome"/>
</dbReference>
<reference evidence="2 3" key="1">
    <citation type="submission" date="2019-09" db="EMBL/GenBank/DDBJ databases">
        <title>Complete genome sequence of Sporolactobacillus terrae 70-3.</title>
        <authorList>
            <person name="Tanaka N."/>
            <person name="Shiwa Y."/>
            <person name="Fujita N."/>
            <person name="Tanasupawat S."/>
        </authorList>
    </citation>
    <scope>NUCLEOTIDE SEQUENCE [LARGE SCALE GENOMIC DNA]</scope>
    <source>
        <strain evidence="2 3">70-3</strain>
    </source>
</reference>
<sequence length="91" mass="10576">MSRSQIDYGTLFKKRPFQDKREDARLLRSVPVDRKPKETPQDLQDQPRRLLDRPRSRSVDASNPFNTLLGQLKKTASEETVHKYAVHACVI</sequence>
<accession>A0A5K7WXQ7</accession>
<protein>
    <submittedName>
        <fullName evidence="2">Uncharacterized protein</fullName>
    </submittedName>
</protein>
<dbReference type="AlphaFoldDB" id="A0A5K7WXQ7"/>
<feature type="region of interest" description="Disordered" evidence="1">
    <location>
        <begin position="23"/>
        <end position="64"/>
    </location>
</feature>
<feature type="compositionally biased region" description="Basic and acidic residues" evidence="1">
    <location>
        <begin position="23"/>
        <end position="58"/>
    </location>
</feature>